<keyword evidence="3" id="KW-0238">DNA-binding</keyword>
<proteinExistence type="inferred from homology"/>
<dbReference type="Proteomes" id="UP000886842">
    <property type="component" value="Unassembled WGS sequence"/>
</dbReference>
<name>A0A9D1GZT9_9ACTN</name>
<keyword evidence="4" id="KW-0804">Transcription</keyword>
<feature type="region of interest" description="Disordered" evidence="5">
    <location>
        <begin position="114"/>
        <end position="133"/>
    </location>
</feature>
<dbReference type="SUPFAM" id="SSF46785">
    <property type="entry name" value="Winged helix' DNA-binding domain"/>
    <property type="match status" value="1"/>
</dbReference>
<dbReference type="EMBL" id="DVLP01000425">
    <property type="protein sequence ID" value="HIT76841.1"/>
    <property type="molecule type" value="Genomic_DNA"/>
</dbReference>
<evidence type="ECO:0000256" key="1">
    <source>
        <dbReference type="ARBA" id="ARBA00011046"/>
    </source>
</evidence>
<dbReference type="Gene3D" id="1.10.10.10">
    <property type="entry name" value="Winged helix-like DNA-binding domain superfamily/Winged helix DNA-binding domain"/>
    <property type="match status" value="1"/>
</dbReference>
<reference evidence="6" key="1">
    <citation type="submission" date="2020-10" db="EMBL/GenBank/DDBJ databases">
        <authorList>
            <person name="Gilroy R."/>
        </authorList>
    </citation>
    <scope>NUCLEOTIDE SEQUENCE</scope>
    <source>
        <strain evidence="6">ChiGjej1B1-24693</strain>
    </source>
</reference>
<accession>A0A9D1GZT9</accession>
<protein>
    <submittedName>
        <fullName evidence="6">BlaI/MecI/CopY family transcriptional regulator</fullName>
    </submittedName>
</protein>
<dbReference type="Gene3D" id="6.10.140.850">
    <property type="match status" value="1"/>
</dbReference>
<dbReference type="GO" id="GO:0045892">
    <property type="term" value="P:negative regulation of DNA-templated transcription"/>
    <property type="evidence" value="ECO:0007669"/>
    <property type="project" value="InterPro"/>
</dbReference>
<dbReference type="AlphaFoldDB" id="A0A9D1GZT9"/>
<dbReference type="InterPro" id="IPR005650">
    <property type="entry name" value="BlaI_family"/>
</dbReference>
<organism evidence="6 7">
    <name type="scientific">Candidatus Avipropionibacterium avicola</name>
    <dbReference type="NCBI Taxonomy" id="2840701"/>
    <lineage>
        <taxon>Bacteria</taxon>
        <taxon>Bacillati</taxon>
        <taxon>Actinomycetota</taxon>
        <taxon>Actinomycetes</taxon>
        <taxon>Propionibacteriales</taxon>
        <taxon>Propionibacteriaceae</taxon>
        <taxon>Propionibacteriaceae incertae sedis</taxon>
        <taxon>Candidatus Avipropionibacterium</taxon>
    </lineage>
</organism>
<keyword evidence="2" id="KW-0805">Transcription regulation</keyword>
<dbReference type="Pfam" id="PF03965">
    <property type="entry name" value="Penicillinase_R"/>
    <property type="match status" value="1"/>
</dbReference>
<dbReference type="PIRSF" id="PIRSF019455">
    <property type="entry name" value="CopR_AtkY"/>
    <property type="match status" value="1"/>
</dbReference>
<comment type="similarity">
    <text evidence="1">Belongs to the BlaI transcriptional regulatory family.</text>
</comment>
<comment type="caution">
    <text evidence="6">The sequence shown here is derived from an EMBL/GenBank/DDBJ whole genome shotgun (WGS) entry which is preliminary data.</text>
</comment>
<evidence type="ECO:0000256" key="3">
    <source>
        <dbReference type="ARBA" id="ARBA00023125"/>
    </source>
</evidence>
<evidence type="ECO:0000256" key="5">
    <source>
        <dbReference type="SAM" id="MobiDB-lite"/>
    </source>
</evidence>
<dbReference type="InterPro" id="IPR036390">
    <property type="entry name" value="WH_DNA-bd_sf"/>
</dbReference>
<evidence type="ECO:0000313" key="7">
    <source>
        <dbReference type="Proteomes" id="UP000886842"/>
    </source>
</evidence>
<evidence type="ECO:0000256" key="4">
    <source>
        <dbReference type="ARBA" id="ARBA00023163"/>
    </source>
</evidence>
<dbReference type="InterPro" id="IPR036388">
    <property type="entry name" value="WH-like_DNA-bd_sf"/>
</dbReference>
<reference evidence="6" key="2">
    <citation type="journal article" date="2021" name="PeerJ">
        <title>Extensive microbial diversity within the chicken gut microbiome revealed by metagenomics and culture.</title>
        <authorList>
            <person name="Gilroy R."/>
            <person name="Ravi A."/>
            <person name="Getino M."/>
            <person name="Pursley I."/>
            <person name="Horton D.L."/>
            <person name="Alikhan N.F."/>
            <person name="Baker D."/>
            <person name="Gharbi K."/>
            <person name="Hall N."/>
            <person name="Watson M."/>
            <person name="Adriaenssens E.M."/>
            <person name="Foster-Nyarko E."/>
            <person name="Jarju S."/>
            <person name="Secka A."/>
            <person name="Antonio M."/>
            <person name="Oren A."/>
            <person name="Chaudhuri R.R."/>
            <person name="La Ragione R."/>
            <person name="Hildebrand F."/>
            <person name="Pallen M.J."/>
        </authorList>
    </citation>
    <scope>NUCLEOTIDE SEQUENCE</scope>
    <source>
        <strain evidence="6">ChiGjej1B1-24693</strain>
    </source>
</reference>
<evidence type="ECO:0000313" key="6">
    <source>
        <dbReference type="EMBL" id="HIT76841.1"/>
    </source>
</evidence>
<dbReference type="GO" id="GO:0003677">
    <property type="term" value="F:DNA binding"/>
    <property type="evidence" value="ECO:0007669"/>
    <property type="project" value="UniProtKB-KW"/>
</dbReference>
<sequence length="133" mass="14532">MAGLGELERSVMDVLWASSEPLSVRQVHAALSDDRDLAYTTVMTVLVRLSGKGLAARELDGRAWLYTAAQAREELTAEAMHSALNDDPEDRSAALVAFVEKVSPDEAEMLRKALADLEQTPDPGRPRKRRAAS</sequence>
<gene>
    <name evidence="6" type="ORF">IAA98_14775</name>
</gene>
<evidence type="ECO:0000256" key="2">
    <source>
        <dbReference type="ARBA" id="ARBA00023015"/>
    </source>
</evidence>